<feature type="non-terminal residue" evidence="1">
    <location>
        <position position="1"/>
    </location>
</feature>
<evidence type="ECO:0000313" key="1">
    <source>
        <dbReference type="EMBL" id="GAH80883.1"/>
    </source>
</evidence>
<dbReference type="AlphaFoldDB" id="X1KFN3"/>
<comment type="caution">
    <text evidence="1">The sequence shown here is derived from an EMBL/GenBank/DDBJ whole genome shotgun (WGS) entry which is preliminary data.</text>
</comment>
<dbReference type="EMBL" id="BARU01042071">
    <property type="protein sequence ID" value="GAH80883.1"/>
    <property type="molecule type" value="Genomic_DNA"/>
</dbReference>
<organism evidence="1">
    <name type="scientific">marine sediment metagenome</name>
    <dbReference type="NCBI Taxonomy" id="412755"/>
    <lineage>
        <taxon>unclassified sequences</taxon>
        <taxon>metagenomes</taxon>
        <taxon>ecological metagenomes</taxon>
    </lineage>
</organism>
<reference evidence="1" key="1">
    <citation type="journal article" date="2014" name="Front. Microbiol.">
        <title>High frequency of phylogenetically diverse reductive dehalogenase-homologous genes in deep subseafloor sedimentary metagenomes.</title>
        <authorList>
            <person name="Kawai M."/>
            <person name="Futagami T."/>
            <person name="Toyoda A."/>
            <person name="Takaki Y."/>
            <person name="Nishi S."/>
            <person name="Hori S."/>
            <person name="Arai W."/>
            <person name="Tsubouchi T."/>
            <person name="Morono Y."/>
            <person name="Uchiyama I."/>
            <person name="Ito T."/>
            <person name="Fujiyama A."/>
            <person name="Inagaki F."/>
            <person name="Takami H."/>
        </authorList>
    </citation>
    <scope>NUCLEOTIDE SEQUENCE</scope>
    <source>
        <strain evidence="1">Expedition CK06-06</strain>
    </source>
</reference>
<gene>
    <name evidence="1" type="ORF">S03H2_64716</name>
</gene>
<sequence length="51" mass="5587">PIYMVAQHIIAYLHNFSVHLVTLSSLAFSPTTPSRSVERISASHSVPPILT</sequence>
<accession>X1KFN3</accession>
<proteinExistence type="predicted"/>
<name>X1KFN3_9ZZZZ</name>
<protein>
    <submittedName>
        <fullName evidence="1">Uncharacterized protein</fullName>
    </submittedName>
</protein>